<accession>A0AAV2NH00</accession>
<dbReference type="Proteomes" id="UP001497644">
    <property type="component" value="Chromosome 15"/>
</dbReference>
<dbReference type="EMBL" id="OZ034838">
    <property type="protein sequence ID" value="CAL1679099.1"/>
    <property type="molecule type" value="Genomic_DNA"/>
</dbReference>
<evidence type="ECO:0000313" key="2">
    <source>
        <dbReference type="Proteomes" id="UP001497644"/>
    </source>
</evidence>
<name>A0AAV2NH00_9HYME</name>
<evidence type="ECO:0000313" key="1">
    <source>
        <dbReference type="EMBL" id="CAL1679099.1"/>
    </source>
</evidence>
<organism evidence="1 2">
    <name type="scientific">Lasius platythorax</name>
    <dbReference type="NCBI Taxonomy" id="488582"/>
    <lineage>
        <taxon>Eukaryota</taxon>
        <taxon>Metazoa</taxon>
        <taxon>Ecdysozoa</taxon>
        <taxon>Arthropoda</taxon>
        <taxon>Hexapoda</taxon>
        <taxon>Insecta</taxon>
        <taxon>Pterygota</taxon>
        <taxon>Neoptera</taxon>
        <taxon>Endopterygota</taxon>
        <taxon>Hymenoptera</taxon>
        <taxon>Apocrita</taxon>
        <taxon>Aculeata</taxon>
        <taxon>Formicoidea</taxon>
        <taxon>Formicidae</taxon>
        <taxon>Formicinae</taxon>
        <taxon>Lasius</taxon>
        <taxon>Lasius</taxon>
    </lineage>
</organism>
<protein>
    <submittedName>
        <fullName evidence="1">Uncharacterized protein</fullName>
    </submittedName>
</protein>
<reference evidence="1" key="1">
    <citation type="submission" date="2024-04" db="EMBL/GenBank/DDBJ databases">
        <authorList>
            <consortium name="Molecular Ecology Group"/>
        </authorList>
    </citation>
    <scope>NUCLEOTIDE SEQUENCE</scope>
</reference>
<gene>
    <name evidence="1" type="ORF">LPLAT_LOCUS4838</name>
</gene>
<keyword evidence="2" id="KW-1185">Reference proteome</keyword>
<proteinExistence type="predicted"/>
<sequence length="13" mass="1578">MCDVNFARFFLTN</sequence>